<accession>L1J197</accession>
<reference evidence="4" key="2">
    <citation type="submission" date="2012-11" db="EMBL/GenBank/DDBJ databases">
        <authorList>
            <person name="Kuo A."/>
            <person name="Curtis B.A."/>
            <person name="Tanifuji G."/>
            <person name="Burki F."/>
            <person name="Gruber A."/>
            <person name="Irimia M."/>
            <person name="Maruyama S."/>
            <person name="Arias M.C."/>
            <person name="Ball S.G."/>
            <person name="Gile G.H."/>
            <person name="Hirakawa Y."/>
            <person name="Hopkins J.F."/>
            <person name="Rensing S.A."/>
            <person name="Schmutz J."/>
            <person name="Symeonidi A."/>
            <person name="Elias M."/>
            <person name="Eveleigh R.J."/>
            <person name="Herman E.K."/>
            <person name="Klute M.J."/>
            <person name="Nakayama T."/>
            <person name="Obornik M."/>
            <person name="Reyes-Prieto A."/>
            <person name="Armbrust E.V."/>
            <person name="Aves S.J."/>
            <person name="Beiko R.G."/>
            <person name="Coutinho P."/>
            <person name="Dacks J.B."/>
            <person name="Durnford D.G."/>
            <person name="Fast N.M."/>
            <person name="Green B.R."/>
            <person name="Grisdale C."/>
            <person name="Hempe F."/>
            <person name="Henrissat B."/>
            <person name="Hoppner M.P."/>
            <person name="Ishida K.-I."/>
            <person name="Kim E."/>
            <person name="Koreny L."/>
            <person name="Kroth P.G."/>
            <person name="Liu Y."/>
            <person name="Malik S.-B."/>
            <person name="Maier U.G."/>
            <person name="McRose D."/>
            <person name="Mock T."/>
            <person name="Neilson J.A."/>
            <person name="Onodera N.T."/>
            <person name="Poole A.M."/>
            <person name="Pritham E.J."/>
            <person name="Richards T.A."/>
            <person name="Rocap G."/>
            <person name="Roy S.W."/>
            <person name="Sarai C."/>
            <person name="Schaack S."/>
            <person name="Shirato S."/>
            <person name="Slamovits C.H."/>
            <person name="Spencer D.F."/>
            <person name="Suzuki S."/>
            <person name="Worden A.Z."/>
            <person name="Zauner S."/>
            <person name="Barry K."/>
            <person name="Bell C."/>
            <person name="Bharti A.K."/>
            <person name="Crow J.A."/>
            <person name="Grimwood J."/>
            <person name="Kramer R."/>
            <person name="Lindquist E."/>
            <person name="Lucas S."/>
            <person name="Salamov A."/>
            <person name="McFadden G.I."/>
            <person name="Lane C.E."/>
            <person name="Keeling P.J."/>
            <person name="Gray M.W."/>
            <person name="Grigoriev I.V."/>
            <person name="Archibald J.M."/>
        </authorList>
    </citation>
    <scope>NUCLEOTIDE SEQUENCE</scope>
    <source>
        <strain evidence="4">CCMP2712</strain>
    </source>
</reference>
<evidence type="ECO:0000256" key="1">
    <source>
        <dbReference type="SAM" id="SignalP"/>
    </source>
</evidence>
<dbReference type="Proteomes" id="UP000011087">
    <property type="component" value="Unassembled WGS sequence"/>
</dbReference>
<keyword evidence="4" id="KW-1185">Reference proteome</keyword>
<dbReference type="Gene3D" id="2.60.40.1180">
    <property type="entry name" value="Golgi alpha-mannosidase II"/>
    <property type="match status" value="1"/>
</dbReference>
<feature type="non-terminal residue" evidence="2">
    <location>
        <position position="154"/>
    </location>
</feature>
<dbReference type="GeneID" id="17298558"/>
<dbReference type="KEGG" id="gtt:GUITHDRAFT_153675"/>
<dbReference type="RefSeq" id="XP_005828840.1">
    <property type="nucleotide sequence ID" value="XM_005828783.1"/>
</dbReference>
<dbReference type="HOGENOM" id="CLU_1708972_0_0_1"/>
<proteinExistence type="predicted"/>
<feature type="chain" id="PRO_5008770753" evidence="1">
    <location>
        <begin position="18"/>
        <end position="154"/>
    </location>
</feature>
<dbReference type="AlphaFoldDB" id="L1J197"/>
<name>L1J197_GUITC</name>
<dbReference type="EMBL" id="JH993020">
    <property type="protein sequence ID" value="EKX41860.1"/>
    <property type="molecule type" value="Genomic_DNA"/>
</dbReference>
<dbReference type="InterPro" id="IPR013780">
    <property type="entry name" value="Glyco_hydro_b"/>
</dbReference>
<sequence length="154" mass="17353">MTLLDYLFLSLAPSASSFVLPSVLSPTRHHMLLQAGAGRPRAGTGDCGDLKRLEKFGELTVCRPCPSAIWQPRKGDLWKSIDLEFSTRSADASKRGSWEGMEQVPADWSISFEEVDIRFSLAPSDQGQIGIFPEQKSNWKWIRETMRRRGSHDE</sequence>
<feature type="signal peptide" evidence="1">
    <location>
        <begin position="1"/>
        <end position="17"/>
    </location>
</feature>
<evidence type="ECO:0000313" key="4">
    <source>
        <dbReference type="Proteomes" id="UP000011087"/>
    </source>
</evidence>
<evidence type="ECO:0000313" key="2">
    <source>
        <dbReference type="EMBL" id="EKX41860.1"/>
    </source>
</evidence>
<organism evidence="2">
    <name type="scientific">Guillardia theta (strain CCMP2712)</name>
    <name type="common">Cryptophyte</name>
    <dbReference type="NCBI Taxonomy" id="905079"/>
    <lineage>
        <taxon>Eukaryota</taxon>
        <taxon>Cryptophyceae</taxon>
        <taxon>Pyrenomonadales</taxon>
        <taxon>Geminigeraceae</taxon>
        <taxon>Guillardia</taxon>
    </lineage>
</organism>
<gene>
    <name evidence="2" type="ORF">GUITHDRAFT_153675</name>
</gene>
<dbReference type="EnsemblProtists" id="EKX41860">
    <property type="protein sequence ID" value="EKX41860"/>
    <property type="gene ID" value="GUITHDRAFT_153675"/>
</dbReference>
<protein>
    <submittedName>
        <fullName evidence="2 3">Uncharacterized protein</fullName>
    </submittedName>
</protein>
<reference evidence="3" key="3">
    <citation type="submission" date="2016-03" db="UniProtKB">
        <authorList>
            <consortium name="EnsemblProtists"/>
        </authorList>
    </citation>
    <scope>IDENTIFICATION</scope>
</reference>
<dbReference type="PaxDb" id="55529-EKX41860"/>
<keyword evidence="1" id="KW-0732">Signal</keyword>
<evidence type="ECO:0000313" key="3">
    <source>
        <dbReference type="EnsemblProtists" id="EKX41860"/>
    </source>
</evidence>
<reference evidence="2 4" key="1">
    <citation type="journal article" date="2012" name="Nature">
        <title>Algal genomes reveal evolutionary mosaicism and the fate of nucleomorphs.</title>
        <authorList>
            <consortium name="DOE Joint Genome Institute"/>
            <person name="Curtis B.A."/>
            <person name="Tanifuji G."/>
            <person name="Burki F."/>
            <person name="Gruber A."/>
            <person name="Irimia M."/>
            <person name="Maruyama S."/>
            <person name="Arias M.C."/>
            <person name="Ball S.G."/>
            <person name="Gile G.H."/>
            <person name="Hirakawa Y."/>
            <person name="Hopkins J.F."/>
            <person name="Kuo A."/>
            <person name="Rensing S.A."/>
            <person name="Schmutz J."/>
            <person name="Symeonidi A."/>
            <person name="Elias M."/>
            <person name="Eveleigh R.J."/>
            <person name="Herman E.K."/>
            <person name="Klute M.J."/>
            <person name="Nakayama T."/>
            <person name="Obornik M."/>
            <person name="Reyes-Prieto A."/>
            <person name="Armbrust E.V."/>
            <person name="Aves S.J."/>
            <person name="Beiko R.G."/>
            <person name="Coutinho P."/>
            <person name="Dacks J.B."/>
            <person name="Durnford D.G."/>
            <person name="Fast N.M."/>
            <person name="Green B.R."/>
            <person name="Grisdale C.J."/>
            <person name="Hempel F."/>
            <person name="Henrissat B."/>
            <person name="Hoppner M.P."/>
            <person name="Ishida K."/>
            <person name="Kim E."/>
            <person name="Koreny L."/>
            <person name="Kroth P.G."/>
            <person name="Liu Y."/>
            <person name="Malik S.B."/>
            <person name="Maier U.G."/>
            <person name="McRose D."/>
            <person name="Mock T."/>
            <person name="Neilson J.A."/>
            <person name="Onodera N.T."/>
            <person name="Poole A.M."/>
            <person name="Pritham E.J."/>
            <person name="Richards T.A."/>
            <person name="Rocap G."/>
            <person name="Roy S.W."/>
            <person name="Sarai C."/>
            <person name="Schaack S."/>
            <person name="Shirato S."/>
            <person name="Slamovits C.H."/>
            <person name="Spencer D.F."/>
            <person name="Suzuki S."/>
            <person name="Worden A.Z."/>
            <person name="Zauner S."/>
            <person name="Barry K."/>
            <person name="Bell C."/>
            <person name="Bharti A.K."/>
            <person name="Crow J.A."/>
            <person name="Grimwood J."/>
            <person name="Kramer R."/>
            <person name="Lindquist E."/>
            <person name="Lucas S."/>
            <person name="Salamov A."/>
            <person name="McFadden G.I."/>
            <person name="Lane C.E."/>
            <person name="Keeling P.J."/>
            <person name="Gray M.W."/>
            <person name="Grigoriev I.V."/>
            <person name="Archibald J.M."/>
        </authorList>
    </citation>
    <scope>NUCLEOTIDE SEQUENCE</scope>
    <source>
        <strain evidence="2 4">CCMP2712</strain>
    </source>
</reference>